<keyword evidence="5 8" id="KW-0472">Membrane</keyword>
<evidence type="ECO:0000256" key="2">
    <source>
        <dbReference type="ARBA" id="ARBA00022448"/>
    </source>
</evidence>
<dbReference type="PANTHER" id="PTHR42718:SF9">
    <property type="entry name" value="MAJOR FACILITATOR SUPERFAMILY MULTIDRUG TRANSPORTER MFSC"/>
    <property type="match status" value="1"/>
</dbReference>
<evidence type="ECO:0000313" key="10">
    <source>
        <dbReference type="EMBL" id="ATL25359.1"/>
    </source>
</evidence>
<reference evidence="10 11" key="1">
    <citation type="submission" date="2017-08" db="EMBL/GenBank/DDBJ databases">
        <title>Complete Genome Sequence of Streptomyces formicae KY5, the formicamycin producer.</title>
        <authorList>
            <person name="Holmes N.A."/>
            <person name="Devine R."/>
            <person name="Qin Z."/>
            <person name="Seipke R.F."/>
            <person name="Wilkinson B."/>
            <person name="Hutchings M.I."/>
        </authorList>
    </citation>
    <scope>NUCLEOTIDE SEQUENCE [LARGE SCALE GENOMIC DNA]</scope>
    <source>
        <strain evidence="10 11">KY5</strain>
    </source>
</reference>
<dbReference type="PANTHER" id="PTHR42718">
    <property type="entry name" value="MAJOR FACILITATOR SUPERFAMILY MULTIDRUG TRANSPORTER MFSC"/>
    <property type="match status" value="1"/>
</dbReference>
<feature type="transmembrane region" description="Helical" evidence="8">
    <location>
        <begin position="348"/>
        <end position="381"/>
    </location>
</feature>
<dbReference type="InterPro" id="IPR036259">
    <property type="entry name" value="MFS_trans_sf"/>
</dbReference>
<evidence type="ECO:0000256" key="5">
    <source>
        <dbReference type="ARBA" id="ARBA00023136"/>
    </source>
</evidence>
<dbReference type="EMBL" id="CP022685">
    <property type="protein sequence ID" value="ATL25359.1"/>
    <property type="molecule type" value="Genomic_DNA"/>
</dbReference>
<keyword evidence="4 8" id="KW-1133">Transmembrane helix</keyword>
<dbReference type="PROSITE" id="PS50850">
    <property type="entry name" value="MFS"/>
    <property type="match status" value="1"/>
</dbReference>
<keyword evidence="3 8" id="KW-0812">Transmembrane</keyword>
<evidence type="ECO:0000256" key="4">
    <source>
        <dbReference type="ARBA" id="ARBA00022989"/>
    </source>
</evidence>
<gene>
    <name evidence="10" type="ORF">KY5_0341c</name>
</gene>
<dbReference type="Pfam" id="PF07690">
    <property type="entry name" value="MFS_1"/>
    <property type="match status" value="1"/>
</dbReference>
<feature type="domain" description="Major facilitator superfamily (MFS) profile" evidence="9">
    <location>
        <begin position="23"/>
        <end position="460"/>
    </location>
</feature>
<feature type="transmembrane region" description="Helical" evidence="8">
    <location>
        <begin position="315"/>
        <end position="336"/>
    </location>
</feature>
<proteinExistence type="predicted"/>
<evidence type="ECO:0000313" key="11">
    <source>
        <dbReference type="Proteomes" id="UP000221011"/>
    </source>
</evidence>
<dbReference type="GO" id="GO:0022857">
    <property type="term" value="F:transmembrane transporter activity"/>
    <property type="evidence" value="ECO:0007669"/>
    <property type="project" value="InterPro"/>
</dbReference>
<feature type="transmembrane region" description="Helical" evidence="8">
    <location>
        <begin position="26"/>
        <end position="48"/>
    </location>
</feature>
<protein>
    <submittedName>
        <fullName evidence="10">Permeases of the major facilitator superfamily</fullName>
    </submittedName>
</protein>
<dbReference type="SUPFAM" id="SSF103473">
    <property type="entry name" value="MFS general substrate transporter"/>
    <property type="match status" value="1"/>
</dbReference>
<dbReference type="KEGG" id="sfk:KY5_0341c"/>
<keyword evidence="11" id="KW-1185">Reference proteome</keyword>
<evidence type="ECO:0000256" key="8">
    <source>
        <dbReference type="SAM" id="Phobius"/>
    </source>
</evidence>
<dbReference type="RefSeq" id="WP_234362577.1">
    <property type="nucleotide sequence ID" value="NZ_CP022685.1"/>
</dbReference>
<feature type="compositionally biased region" description="Basic and acidic residues" evidence="7">
    <location>
        <begin position="469"/>
        <end position="482"/>
    </location>
</feature>
<dbReference type="GO" id="GO:0046677">
    <property type="term" value="P:response to antibiotic"/>
    <property type="evidence" value="ECO:0007669"/>
    <property type="project" value="UniProtKB-KW"/>
</dbReference>
<evidence type="ECO:0000256" key="6">
    <source>
        <dbReference type="ARBA" id="ARBA00023251"/>
    </source>
</evidence>
<keyword evidence="6" id="KW-0046">Antibiotic resistance</keyword>
<evidence type="ECO:0000256" key="1">
    <source>
        <dbReference type="ARBA" id="ARBA00004651"/>
    </source>
</evidence>
<dbReference type="InterPro" id="IPR020846">
    <property type="entry name" value="MFS_dom"/>
</dbReference>
<keyword evidence="2" id="KW-0813">Transport</keyword>
<feature type="transmembrane region" description="Helical" evidence="8">
    <location>
        <begin position="244"/>
        <end position="263"/>
    </location>
</feature>
<feature type="transmembrane region" description="Helical" evidence="8">
    <location>
        <begin position="221"/>
        <end position="238"/>
    </location>
</feature>
<evidence type="ECO:0000256" key="3">
    <source>
        <dbReference type="ARBA" id="ARBA00022692"/>
    </source>
</evidence>
<dbReference type="Proteomes" id="UP000221011">
    <property type="component" value="Chromosome"/>
</dbReference>
<evidence type="ECO:0000259" key="9">
    <source>
        <dbReference type="PROSITE" id="PS50850"/>
    </source>
</evidence>
<feature type="transmembrane region" description="Helical" evidence="8">
    <location>
        <begin position="156"/>
        <end position="174"/>
    </location>
</feature>
<dbReference type="InterPro" id="IPR011701">
    <property type="entry name" value="MFS"/>
</dbReference>
<organism evidence="10 11">
    <name type="scientific">Streptomyces formicae</name>
    <dbReference type="NCBI Taxonomy" id="1616117"/>
    <lineage>
        <taxon>Bacteria</taxon>
        <taxon>Bacillati</taxon>
        <taxon>Actinomycetota</taxon>
        <taxon>Actinomycetes</taxon>
        <taxon>Kitasatosporales</taxon>
        <taxon>Streptomycetaceae</taxon>
        <taxon>Streptomyces</taxon>
    </lineage>
</organism>
<accession>A0A291Q0V1</accession>
<sequence length="482" mass="49758">MRTASRATPRPAAGDRPAFGARLTAPLLLGSLLNPLNTTMISTGLVAIGHDFGVGAADTAWLVSVLYLASAVAQPVLGKLADGIGPRRVFLGGLVVVVASGLVGALAPGFGWLLVSRLLLGVGTSAAYPAAMAVLRDESRRLGTPTPRTVLGRLSFAALGSAAVGPTLGGLLVATAGWRGIFAVNVPVALLAYGATLRWIPKDAPRGERTGDGAAGGLDPLGTLLFTGVLTCLVVFLLDLRHPLWWLLAPVVLLGAVLTWWQLRHPRPFIDLRMLGSNHALARTYLRHGLSYLVVYCVMYGFTQWLEEARGYGSLHTGLVMLPMSLAALACSLLGAHTKGIRAPLTVAAVLLAVGSALLLVTTGATPLAVLLLAGACFGIPQGLMGTGNQAAVQQFAPADAIGSAAGLQRTAQYIGAITASGLIGLAYGRQADDGGLHLMAVVGGALALVLVVLTVTDRALRPAPQHHPAPEQHPAPERHHS</sequence>
<feature type="transmembrane region" description="Helical" evidence="8">
    <location>
        <begin position="60"/>
        <end position="77"/>
    </location>
</feature>
<feature type="transmembrane region" description="Helical" evidence="8">
    <location>
        <begin position="284"/>
        <end position="303"/>
    </location>
</feature>
<feature type="region of interest" description="Disordered" evidence="7">
    <location>
        <begin position="463"/>
        <end position="482"/>
    </location>
</feature>
<dbReference type="Gene3D" id="1.20.1250.20">
    <property type="entry name" value="MFS general substrate transporter like domains"/>
    <property type="match status" value="1"/>
</dbReference>
<evidence type="ECO:0000256" key="7">
    <source>
        <dbReference type="SAM" id="MobiDB-lite"/>
    </source>
</evidence>
<feature type="transmembrane region" description="Helical" evidence="8">
    <location>
        <begin position="180"/>
        <end position="200"/>
    </location>
</feature>
<feature type="transmembrane region" description="Helical" evidence="8">
    <location>
        <begin position="89"/>
        <end position="112"/>
    </location>
</feature>
<dbReference type="GO" id="GO:0005886">
    <property type="term" value="C:plasma membrane"/>
    <property type="evidence" value="ECO:0007669"/>
    <property type="project" value="UniProtKB-SubCell"/>
</dbReference>
<name>A0A291Q0V1_9ACTN</name>
<dbReference type="Gene3D" id="1.20.1720.10">
    <property type="entry name" value="Multidrug resistance protein D"/>
    <property type="match status" value="1"/>
</dbReference>
<dbReference type="AlphaFoldDB" id="A0A291Q0V1"/>
<comment type="subcellular location">
    <subcellularLocation>
        <location evidence="1">Cell membrane</location>
        <topology evidence="1">Multi-pass membrane protein</topology>
    </subcellularLocation>
</comment>
<feature type="transmembrane region" description="Helical" evidence="8">
    <location>
        <begin position="436"/>
        <end position="456"/>
    </location>
</feature>